<dbReference type="OrthoDB" id="4378831at2"/>
<sequence>MTRLTEKLLQFLRIGRQVETHSPTRGRTATTHVILLDGTASSLEPGEETNIGRIYRLLREQPAAAHLSLYYEAGVQWHMWRDTADVAMGRGINRQIRRAYGWLAGRYRPGDRIFLFGYSRGAYAVRSLAGLIDQVGLLRSDQATERNVQLAYRYYQRGGTSDFIPVFRRKFCHTTAVEVEMIGIFDTVKALGVRLPFLWMWTDPQHEFHNHALSPVVRHGFHALAHDESRAAYFPTLWSTANGDWQGRVEQVWFRGTHGDIGGQLGGFDAARPLSNIPLVWMLEKAEGCALSLPEGWRDRYPTDAGAPSVGTWNGWGKAFLLRARREIGRDPSERVHSSVHAPAPAPLAMWLAGLWRRS</sequence>
<dbReference type="SUPFAM" id="SSF53474">
    <property type="entry name" value="alpha/beta-Hydrolases"/>
    <property type="match status" value="1"/>
</dbReference>
<dbReference type="RefSeq" id="WP_105514154.1">
    <property type="nucleotide sequence ID" value="NZ_PVEP01000002.1"/>
</dbReference>
<reference evidence="2 3" key="1">
    <citation type="submission" date="2018-02" db="EMBL/GenBank/DDBJ databases">
        <title>Genomic Encyclopedia of Archaeal and Bacterial Type Strains, Phase II (KMG-II): from individual species to whole genera.</title>
        <authorList>
            <person name="Goeker M."/>
        </authorList>
    </citation>
    <scope>NUCLEOTIDE SEQUENCE [LARGE SCALE GENOMIC DNA]</scope>
    <source>
        <strain evidence="2 3">DSM 18921</strain>
    </source>
</reference>
<evidence type="ECO:0000313" key="2">
    <source>
        <dbReference type="EMBL" id="PQV57531.1"/>
    </source>
</evidence>
<protein>
    <submittedName>
        <fullName evidence="2">Putative alpha/beta hydrolase family protein DUF2235</fullName>
    </submittedName>
</protein>
<dbReference type="AlphaFoldDB" id="A0A2S8S9M0"/>
<evidence type="ECO:0000259" key="1">
    <source>
        <dbReference type="Pfam" id="PF09994"/>
    </source>
</evidence>
<comment type="caution">
    <text evidence="2">The sequence shown here is derived from an EMBL/GenBank/DDBJ whole genome shotgun (WGS) entry which is preliminary data.</text>
</comment>
<organism evidence="2 3">
    <name type="scientific">Albidovulum denitrificans</name>
    <dbReference type="NCBI Taxonomy" id="404881"/>
    <lineage>
        <taxon>Bacteria</taxon>
        <taxon>Pseudomonadati</taxon>
        <taxon>Pseudomonadota</taxon>
        <taxon>Alphaproteobacteria</taxon>
        <taxon>Rhodobacterales</taxon>
        <taxon>Paracoccaceae</taxon>
        <taxon>Albidovulum</taxon>
    </lineage>
</organism>
<dbReference type="GO" id="GO:0016787">
    <property type="term" value="F:hydrolase activity"/>
    <property type="evidence" value="ECO:0007669"/>
    <property type="project" value="UniProtKB-KW"/>
</dbReference>
<dbReference type="Pfam" id="PF09994">
    <property type="entry name" value="T6SS_Tle1-like_cat"/>
    <property type="match status" value="1"/>
</dbReference>
<dbReference type="EMBL" id="PVEP01000002">
    <property type="protein sequence ID" value="PQV57531.1"/>
    <property type="molecule type" value="Genomic_DNA"/>
</dbReference>
<proteinExistence type="predicted"/>
<accession>A0A2S8S9M0</accession>
<keyword evidence="2" id="KW-0378">Hydrolase</keyword>
<evidence type="ECO:0000313" key="3">
    <source>
        <dbReference type="Proteomes" id="UP000238338"/>
    </source>
</evidence>
<name>A0A2S8S9M0_9RHOB</name>
<dbReference type="InterPro" id="IPR018712">
    <property type="entry name" value="Tle1-like_cat"/>
</dbReference>
<keyword evidence="3" id="KW-1185">Reference proteome</keyword>
<dbReference type="InterPro" id="IPR029058">
    <property type="entry name" value="AB_hydrolase_fold"/>
</dbReference>
<dbReference type="Proteomes" id="UP000238338">
    <property type="component" value="Unassembled WGS sequence"/>
</dbReference>
<feature type="domain" description="T6SS Phospholipase effector Tle1-like catalytic" evidence="1">
    <location>
        <begin position="32"/>
        <end position="284"/>
    </location>
</feature>
<dbReference type="PANTHER" id="PTHR33840">
    <property type="match status" value="1"/>
</dbReference>
<dbReference type="PANTHER" id="PTHR33840:SF1">
    <property type="entry name" value="TLE1 PHOSPHOLIPASE DOMAIN-CONTAINING PROTEIN"/>
    <property type="match status" value="1"/>
</dbReference>
<gene>
    <name evidence="2" type="ORF">LX70_01336</name>
</gene>